<dbReference type="eggNOG" id="COG1426">
    <property type="taxonomic scope" value="Bacteria"/>
</dbReference>
<dbReference type="InterPro" id="IPR025194">
    <property type="entry name" value="RodZ-like_C"/>
</dbReference>
<dbReference type="PANTHER" id="PTHR34475:SF1">
    <property type="entry name" value="CYTOSKELETON PROTEIN RODZ"/>
    <property type="match status" value="1"/>
</dbReference>
<dbReference type="PANTHER" id="PTHR34475">
    <property type="match status" value="1"/>
</dbReference>
<evidence type="ECO:0000256" key="1">
    <source>
        <dbReference type="SAM" id="MobiDB-lite"/>
    </source>
</evidence>
<feature type="compositionally biased region" description="Pro residues" evidence="1">
    <location>
        <begin position="196"/>
        <end position="206"/>
    </location>
</feature>
<dbReference type="RefSeq" id="WP_013178467.1">
    <property type="nucleotide sequence ID" value="NC_014221.1"/>
</dbReference>
<feature type="compositionally biased region" description="Basic and acidic residues" evidence="1">
    <location>
        <begin position="1"/>
        <end position="10"/>
    </location>
</feature>
<dbReference type="EMBL" id="CP002049">
    <property type="protein sequence ID" value="ADI15102.1"/>
    <property type="molecule type" value="Genomic_DNA"/>
</dbReference>
<reference evidence="5" key="1">
    <citation type="submission" date="2010-05" db="EMBL/GenBank/DDBJ databases">
        <title>The complete genome of Truepera radiovictris DSM 17093.</title>
        <authorList>
            <consortium name="US DOE Joint Genome Institute (JGI-PGF)"/>
            <person name="Lucas S."/>
            <person name="Copeland A."/>
            <person name="Lapidus A."/>
            <person name="Glavina del Rio T."/>
            <person name="Dalin E."/>
            <person name="Tice H."/>
            <person name="Bruce D."/>
            <person name="Goodwin L."/>
            <person name="Pitluck S."/>
            <person name="Kyrpides N."/>
            <person name="Mavromatis K."/>
            <person name="Ovchinnikova G."/>
            <person name="Munk A.C."/>
            <person name="Detter J.C."/>
            <person name="Han C."/>
            <person name="Tapia R."/>
            <person name="Land M."/>
            <person name="Hauser L."/>
            <person name="Markowitz V."/>
            <person name="Cheng J.-F."/>
            <person name="Hugenholtz P."/>
            <person name="Woyke T."/>
            <person name="Wu D."/>
            <person name="Tindall B."/>
            <person name="Pomrenke H.G."/>
            <person name="Brambilla E."/>
            <person name="Klenk H.-P."/>
            <person name="Eisen J.A."/>
        </authorList>
    </citation>
    <scope>NUCLEOTIDE SEQUENCE [LARGE SCALE GENOMIC DNA]</scope>
    <source>
        <strain evidence="5">DSM 17093 / CIP 108686 / LMG 22925 / RQ-24</strain>
    </source>
</reference>
<dbReference type="InterPro" id="IPR001387">
    <property type="entry name" value="Cro/C1-type_HTH"/>
</dbReference>
<protein>
    <recommendedName>
        <fullName evidence="3">Cytoskeleton protein RodZ-like C-terminal domain-containing protein</fullName>
    </recommendedName>
</protein>
<dbReference type="Pfam" id="PF13413">
    <property type="entry name" value="HTH_25"/>
    <property type="match status" value="1"/>
</dbReference>
<organism evidence="4 5">
    <name type="scientific">Truepera radiovictrix (strain DSM 17093 / CIP 108686 / LMG 22925 / RQ-24)</name>
    <dbReference type="NCBI Taxonomy" id="649638"/>
    <lineage>
        <taxon>Bacteria</taxon>
        <taxon>Thermotogati</taxon>
        <taxon>Deinococcota</taxon>
        <taxon>Deinococci</taxon>
        <taxon>Trueperales</taxon>
        <taxon>Trueperaceae</taxon>
        <taxon>Truepera</taxon>
    </lineage>
</organism>
<dbReference type="InterPro" id="IPR050400">
    <property type="entry name" value="Bact_Cytoskel_RodZ"/>
</dbReference>
<reference evidence="4 5" key="2">
    <citation type="journal article" date="2011" name="Stand. Genomic Sci.">
        <title>Complete genome sequence of Truepera radiovictrix type strain (RQ-24).</title>
        <authorList>
            <person name="Ivanova N."/>
            <person name="Rohde C."/>
            <person name="Munk C."/>
            <person name="Nolan M."/>
            <person name="Lucas S."/>
            <person name="Del Rio T.G."/>
            <person name="Tice H."/>
            <person name="Deshpande S."/>
            <person name="Cheng J.F."/>
            <person name="Tapia R."/>
            <person name="Han C."/>
            <person name="Goodwin L."/>
            <person name="Pitluck S."/>
            <person name="Liolios K."/>
            <person name="Mavromatis K."/>
            <person name="Mikhailova N."/>
            <person name="Pati A."/>
            <person name="Chen A."/>
            <person name="Palaniappan K."/>
            <person name="Land M."/>
            <person name="Hauser L."/>
            <person name="Chang Y.J."/>
            <person name="Jeffries C.D."/>
            <person name="Brambilla E."/>
            <person name="Rohde M."/>
            <person name="Goker M."/>
            <person name="Tindall B.J."/>
            <person name="Woyke T."/>
            <person name="Bristow J."/>
            <person name="Eisen J.A."/>
            <person name="Markowitz V."/>
            <person name="Hugenholtz P."/>
            <person name="Kyrpides N.C."/>
            <person name="Klenk H.P."/>
            <person name="Lapidus A."/>
        </authorList>
    </citation>
    <scope>NUCLEOTIDE SEQUENCE [LARGE SCALE GENOMIC DNA]</scope>
    <source>
        <strain evidence="5">DSM 17093 / CIP 108686 / LMG 22925 / RQ-24</strain>
    </source>
</reference>
<feature type="region of interest" description="Disordered" evidence="1">
    <location>
        <begin position="267"/>
        <end position="320"/>
    </location>
</feature>
<feature type="region of interest" description="Disordered" evidence="1">
    <location>
        <begin position="1"/>
        <end position="33"/>
    </location>
</feature>
<evidence type="ECO:0000313" key="5">
    <source>
        <dbReference type="Proteomes" id="UP000000379"/>
    </source>
</evidence>
<name>D7CQW8_TRURR</name>
<dbReference type="KEGG" id="tra:Trad_1988"/>
<dbReference type="Gene3D" id="1.10.260.40">
    <property type="entry name" value="lambda repressor-like DNA-binding domains"/>
    <property type="match status" value="1"/>
</dbReference>
<dbReference type="GO" id="GO:0003677">
    <property type="term" value="F:DNA binding"/>
    <property type="evidence" value="ECO:0007669"/>
    <property type="project" value="InterPro"/>
</dbReference>
<dbReference type="Pfam" id="PF13464">
    <property type="entry name" value="RodZ_C"/>
    <property type="match status" value="1"/>
</dbReference>
<feature type="region of interest" description="Disordered" evidence="1">
    <location>
        <begin position="191"/>
        <end position="254"/>
    </location>
</feature>
<gene>
    <name evidence="4" type="ordered locus">Trad_1988</name>
</gene>
<keyword evidence="2" id="KW-0812">Transmembrane</keyword>
<feature type="compositionally biased region" description="Polar residues" evidence="1">
    <location>
        <begin position="293"/>
        <end position="303"/>
    </location>
</feature>
<dbReference type="AlphaFoldDB" id="D7CQW8"/>
<accession>D7CQW8</accession>
<evidence type="ECO:0000313" key="4">
    <source>
        <dbReference type="EMBL" id="ADI15102.1"/>
    </source>
</evidence>
<dbReference type="HOGENOM" id="CLU_047530_0_1_0"/>
<dbReference type="CDD" id="cd00093">
    <property type="entry name" value="HTH_XRE"/>
    <property type="match status" value="1"/>
</dbReference>
<dbReference type="Proteomes" id="UP000000379">
    <property type="component" value="Chromosome"/>
</dbReference>
<feature type="compositionally biased region" description="Low complexity" evidence="1">
    <location>
        <begin position="304"/>
        <end position="319"/>
    </location>
</feature>
<proteinExistence type="predicted"/>
<dbReference type="STRING" id="649638.Trad_1988"/>
<sequence>MNELGHDASLRRPARASRRAGSATRSPLRQSRLAESLREARQDRGLELRDVSVITGVRMSYLEALEAGDYGRLPEDAKGKNALRLFARAVGLDPARMLLLYAQERRGVYAPPPELELPRDDARPPRPVWGRLGRWLATLALIAATLGAALWVFNTLLFPPAGTPAPQATLNAPMEAPRSPSAAPGTVDLATADVPVRPPPTTPPAAEPAEAPAPQVEALPTDVPPAAVAPSTTGPTVTDPTAITPATSAPTPNAAPLEADAALDAPANDAEPVAEEPAAPANAQAAAQADAQTNGQLSEPINGQTAQAEAPAPETAPPTVTINVTAPAWLEVYTGGARREGERLVYRLAEPGETLTFEGPVFIFTGNAGGVAVSVGGGPAEPLGAPSRVVGRVFPAESP</sequence>
<feature type="compositionally biased region" description="Low complexity" evidence="1">
    <location>
        <begin position="238"/>
        <end position="254"/>
    </location>
</feature>
<feature type="compositionally biased region" description="Low complexity" evidence="1">
    <location>
        <begin position="207"/>
        <end position="220"/>
    </location>
</feature>
<keyword evidence="2" id="KW-0472">Membrane</keyword>
<evidence type="ECO:0000256" key="2">
    <source>
        <dbReference type="SAM" id="Phobius"/>
    </source>
</evidence>
<dbReference type="InterPro" id="IPR010982">
    <property type="entry name" value="Lambda_DNA-bd_dom_sf"/>
</dbReference>
<keyword evidence="5" id="KW-1185">Reference proteome</keyword>
<keyword evidence="2" id="KW-1133">Transmembrane helix</keyword>
<dbReference type="OrthoDB" id="9797543at2"/>
<feature type="compositionally biased region" description="Low complexity" evidence="1">
    <location>
        <begin position="267"/>
        <end position="292"/>
    </location>
</feature>
<feature type="transmembrane region" description="Helical" evidence="2">
    <location>
        <begin position="132"/>
        <end position="153"/>
    </location>
</feature>
<feature type="domain" description="Cytoskeleton protein RodZ-like C-terminal" evidence="3">
    <location>
        <begin position="322"/>
        <end position="392"/>
    </location>
</feature>
<evidence type="ECO:0000259" key="3">
    <source>
        <dbReference type="Pfam" id="PF13464"/>
    </source>
</evidence>